<feature type="compositionally biased region" description="Basic and acidic residues" evidence="1">
    <location>
        <begin position="123"/>
        <end position="144"/>
    </location>
</feature>
<feature type="compositionally biased region" description="Polar residues" evidence="1">
    <location>
        <begin position="262"/>
        <end position="272"/>
    </location>
</feature>
<dbReference type="PANTHER" id="PTHR31105:SF58">
    <property type="entry name" value="G-LIKE PROTEIN, PUTATIVE (DUF3133)-RELATED"/>
    <property type="match status" value="1"/>
</dbReference>
<organism evidence="4 5">
    <name type="scientific">Stylosanthes scabra</name>
    <dbReference type="NCBI Taxonomy" id="79078"/>
    <lineage>
        <taxon>Eukaryota</taxon>
        <taxon>Viridiplantae</taxon>
        <taxon>Streptophyta</taxon>
        <taxon>Embryophyta</taxon>
        <taxon>Tracheophyta</taxon>
        <taxon>Spermatophyta</taxon>
        <taxon>Magnoliopsida</taxon>
        <taxon>eudicotyledons</taxon>
        <taxon>Gunneridae</taxon>
        <taxon>Pentapetalae</taxon>
        <taxon>rosids</taxon>
        <taxon>fabids</taxon>
        <taxon>Fabales</taxon>
        <taxon>Fabaceae</taxon>
        <taxon>Papilionoideae</taxon>
        <taxon>50 kb inversion clade</taxon>
        <taxon>dalbergioids sensu lato</taxon>
        <taxon>Dalbergieae</taxon>
        <taxon>Pterocarpus clade</taxon>
        <taxon>Stylosanthes</taxon>
    </lineage>
</organism>
<gene>
    <name evidence="4" type="ORF">PIB30_053949</name>
</gene>
<reference evidence="4 5" key="1">
    <citation type="journal article" date="2023" name="Plants (Basel)">
        <title>Bridging the Gap: Combining Genomics and Transcriptomics Approaches to Understand Stylosanthes scabra, an Orphan Legume from the Brazilian Caatinga.</title>
        <authorList>
            <person name="Ferreira-Neto J.R.C."/>
            <person name="da Silva M.D."/>
            <person name="Binneck E."/>
            <person name="de Melo N.F."/>
            <person name="da Silva R.H."/>
            <person name="de Melo A.L.T.M."/>
            <person name="Pandolfi V."/>
            <person name="Bustamante F.O."/>
            <person name="Brasileiro-Vidal A.C."/>
            <person name="Benko-Iseppon A.M."/>
        </authorList>
    </citation>
    <scope>NUCLEOTIDE SEQUENCE [LARGE SCALE GENOMIC DNA]</scope>
    <source>
        <tissue evidence="4">Leaves</tissue>
    </source>
</reference>
<dbReference type="EMBL" id="JASCZI010121235">
    <property type="protein sequence ID" value="MED6160712.1"/>
    <property type="molecule type" value="Genomic_DNA"/>
</dbReference>
<evidence type="ECO:0000259" key="2">
    <source>
        <dbReference type="Pfam" id="PF11331"/>
    </source>
</evidence>
<dbReference type="InterPro" id="IPR021480">
    <property type="entry name" value="Zinc_ribbon_12"/>
</dbReference>
<evidence type="ECO:0000256" key="1">
    <source>
        <dbReference type="SAM" id="MobiDB-lite"/>
    </source>
</evidence>
<feature type="domain" description="Probable zinc-ribbon" evidence="2">
    <location>
        <begin position="478"/>
        <end position="523"/>
    </location>
</feature>
<feature type="compositionally biased region" description="Polar residues" evidence="1">
    <location>
        <begin position="708"/>
        <end position="720"/>
    </location>
</feature>
<sequence>MEDSSKMRLVRCPKCQNLLPELADYSVYQCGGCGAVLRAKHKKGYGSGALSEISDEEVVVGRDQNKLGNSAGKRVVDLSDNSDIDVKSNGGSSRYGQIDLEKVKNGYENRISKNGFDSNVNKDVGDSKSVGKEQPAEKGSEFFEGKSNWRNGVRNEMEGFWRRPPADIEGVRFSTLNYSDEGTSNSYSSFSYNHGKQWRNEKDMDDTSKVQLLEQDRAELLRKLDELTNQLNRSPEVGSSSKEQFRPKGRTVSPDPYGGRDTWSSDGLNRTSRQLFGSNKHASGPPYFDYHHDPYGYTSSHEMAMPNFHPSMQNPSYIPRFGDPFAAQMRRGPNQLYHQFPQQPMHPYFPGRYVDTSSDSYELYAHNARLHPPSCACFLCYDNKHRGSMPAQPNPAFVNNNSRFLDTLNDPMLYHHEVPGTFDPHVHGSRTSIPPVHESRLRARWPTGDYNSNMAGSGRSLPRKVMPGSSARYIHPIAGGSPFMTCSNCFELLQLPIKALVAGKKRQQKVRCGACSSKISFAISNKKLVISLNSEAKETIAATEDTTNEVVNSSVQRSHGHVNTNSVNFSSDDYAGYDFHSVDRESPVPVVESRMNSRKPQETQCFPSSSLGTSEDETSPEIMIAEGEAEKSSDPLNKAVISPPPAGIPLQEHFDYSDNNRVISRLGKGNQSNRSEQEKGKMVDKVPSSRQTSLKEVVLATEMDVHDYSNSGASQDTGDASQEHDHPRFNKGGESFFASFIKKGFRDSSQFDGAEDHGKCKVSVNGHPLSDRAIKKAEKLAGSIRPGNYWYDSRAGFWGVMGGPCLGIIPPFIEEFNYPMPENCAGGSTGIFVNGRELHQRDLDLLSGRGLPLDSDRSYIVEISGRILDEDTGEELDCLGRLAPTVEKAKHGFGMKVPRTDA</sequence>
<feature type="region of interest" description="Disordered" evidence="1">
    <location>
        <begin position="547"/>
        <end position="567"/>
    </location>
</feature>
<feature type="region of interest" description="Disordered" evidence="1">
    <location>
        <begin position="592"/>
        <end position="618"/>
    </location>
</feature>
<accession>A0ABU6UHD4</accession>
<feature type="compositionally biased region" description="Polar residues" evidence="1">
    <location>
        <begin position="602"/>
        <end position="613"/>
    </location>
</feature>
<dbReference type="PANTHER" id="PTHR31105">
    <property type="entry name" value="EXTRA-LARGE G-PROTEIN-LIKE"/>
    <property type="match status" value="1"/>
</dbReference>
<feature type="domain" description="Enhanced disease resistance 4-like N-terminal" evidence="3">
    <location>
        <begin position="6"/>
        <end position="39"/>
    </location>
</feature>
<evidence type="ECO:0000313" key="4">
    <source>
        <dbReference type="EMBL" id="MED6160712.1"/>
    </source>
</evidence>
<feature type="compositionally biased region" description="Basic and acidic residues" evidence="1">
    <location>
        <begin position="675"/>
        <end position="684"/>
    </location>
</feature>
<protein>
    <recommendedName>
        <fullName evidence="6">Zinc-ribbon domain-containing protein</fullName>
    </recommendedName>
</protein>
<dbReference type="InterPro" id="IPR040244">
    <property type="entry name" value="EDR4-like"/>
</dbReference>
<name>A0ABU6UHD4_9FABA</name>
<feature type="region of interest" description="Disordered" evidence="1">
    <location>
        <begin position="663"/>
        <end position="692"/>
    </location>
</feature>
<evidence type="ECO:0008006" key="6">
    <source>
        <dbReference type="Google" id="ProtNLM"/>
    </source>
</evidence>
<feature type="region of interest" description="Disordered" evidence="1">
    <location>
        <begin position="708"/>
        <end position="729"/>
    </location>
</feature>
<comment type="caution">
    <text evidence="4">The sequence shown here is derived from an EMBL/GenBank/DDBJ whole genome shotgun (WGS) entry which is preliminary data.</text>
</comment>
<feature type="region of interest" description="Disordered" evidence="1">
    <location>
        <begin position="112"/>
        <end position="146"/>
    </location>
</feature>
<evidence type="ECO:0000313" key="5">
    <source>
        <dbReference type="Proteomes" id="UP001341840"/>
    </source>
</evidence>
<dbReference type="InterPro" id="IPR055126">
    <property type="entry name" value="EDR4-like_N"/>
</dbReference>
<dbReference type="Pfam" id="PF22910">
    <property type="entry name" value="EDR4-like_1st"/>
    <property type="match status" value="1"/>
</dbReference>
<feature type="compositionally biased region" description="Polar residues" evidence="1">
    <location>
        <begin position="231"/>
        <end position="242"/>
    </location>
</feature>
<keyword evidence="5" id="KW-1185">Reference proteome</keyword>
<dbReference type="Pfam" id="PF11331">
    <property type="entry name" value="Zn_ribbon_12"/>
    <property type="match status" value="1"/>
</dbReference>
<evidence type="ECO:0000259" key="3">
    <source>
        <dbReference type="Pfam" id="PF22910"/>
    </source>
</evidence>
<dbReference type="Proteomes" id="UP001341840">
    <property type="component" value="Unassembled WGS sequence"/>
</dbReference>
<feature type="region of interest" description="Disordered" evidence="1">
    <location>
        <begin position="231"/>
        <end position="272"/>
    </location>
</feature>
<proteinExistence type="predicted"/>